<dbReference type="HOGENOM" id="CLU_906641_0_0_1"/>
<feature type="compositionally biased region" description="Polar residues" evidence="1">
    <location>
        <begin position="105"/>
        <end position="132"/>
    </location>
</feature>
<dbReference type="AlphaFoldDB" id="A0A0C9UDQ2"/>
<sequence length="307" mass="33571">LCDSTTATTAITAQHQALIQPLNATEHPPHSSVLPPSSLIHSDVVTGTIPELNAQSTTNPLQDRVEDEDEQAITSQLTQFPQFPPQTDDLQLLLGICPNLMEPISQPNHTDLQANSEGNHQPPGVTSQSRQLSPELPESDCSLSWKEQVSIPHAPVSPLGLPRKSVAVEDIIDKDDIAHKALPPYIYGFVESLQLGDQLQLQETPDMSPNTFPTSTEPVMTHCPPQSPVPQSPLPENIYEQDPDVALIFTNIVLQGFDPNMDKRAKKGALDVILPEPDEEGRARHSSIDCKAVNDLFNEYITALSIM</sequence>
<name>A0A0C9UDQ2_SPHS4</name>
<evidence type="ECO:0000313" key="3">
    <source>
        <dbReference type="Proteomes" id="UP000054279"/>
    </source>
</evidence>
<gene>
    <name evidence="2" type="ORF">M422DRAFT_275806</name>
</gene>
<dbReference type="Proteomes" id="UP000054279">
    <property type="component" value="Unassembled WGS sequence"/>
</dbReference>
<feature type="region of interest" description="Disordered" evidence="1">
    <location>
        <begin position="104"/>
        <end position="143"/>
    </location>
</feature>
<evidence type="ECO:0000256" key="1">
    <source>
        <dbReference type="SAM" id="MobiDB-lite"/>
    </source>
</evidence>
<protein>
    <submittedName>
        <fullName evidence="2">Uncharacterized protein</fullName>
    </submittedName>
</protein>
<proteinExistence type="predicted"/>
<reference evidence="2 3" key="1">
    <citation type="submission" date="2014-06" db="EMBL/GenBank/DDBJ databases">
        <title>Evolutionary Origins and Diversification of the Mycorrhizal Mutualists.</title>
        <authorList>
            <consortium name="DOE Joint Genome Institute"/>
            <consortium name="Mycorrhizal Genomics Consortium"/>
            <person name="Kohler A."/>
            <person name="Kuo A."/>
            <person name="Nagy L.G."/>
            <person name="Floudas D."/>
            <person name="Copeland A."/>
            <person name="Barry K.W."/>
            <person name="Cichocki N."/>
            <person name="Veneault-Fourrey C."/>
            <person name="LaButti K."/>
            <person name="Lindquist E.A."/>
            <person name="Lipzen A."/>
            <person name="Lundell T."/>
            <person name="Morin E."/>
            <person name="Murat C."/>
            <person name="Riley R."/>
            <person name="Ohm R."/>
            <person name="Sun H."/>
            <person name="Tunlid A."/>
            <person name="Henrissat B."/>
            <person name="Grigoriev I.V."/>
            <person name="Hibbett D.S."/>
            <person name="Martin F."/>
        </authorList>
    </citation>
    <scope>NUCLEOTIDE SEQUENCE [LARGE SCALE GENOMIC DNA]</scope>
    <source>
        <strain evidence="2 3">SS14</strain>
    </source>
</reference>
<feature type="non-terminal residue" evidence="2">
    <location>
        <position position="1"/>
    </location>
</feature>
<keyword evidence="3" id="KW-1185">Reference proteome</keyword>
<dbReference type="EMBL" id="KN837632">
    <property type="protein sequence ID" value="KIJ23581.1"/>
    <property type="molecule type" value="Genomic_DNA"/>
</dbReference>
<organism evidence="2 3">
    <name type="scientific">Sphaerobolus stellatus (strain SS14)</name>
    <dbReference type="NCBI Taxonomy" id="990650"/>
    <lineage>
        <taxon>Eukaryota</taxon>
        <taxon>Fungi</taxon>
        <taxon>Dikarya</taxon>
        <taxon>Basidiomycota</taxon>
        <taxon>Agaricomycotina</taxon>
        <taxon>Agaricomycetes</taxon>
        <taxon>Phallomycetidae</taxon>
        <taxon>Geastrales</taxon>
        <taxon>Sphaerobolaceae</taxon>
        <taxon>Sphaerobolus</taxon>
    </lineage>
</organism>
<evidence type="ECO:0000313" key="2">
    <source>
        <dbReference type="EMBL" id="KIJ23581.1"/>
    </source>
</evidence>
<accession>A0A0C9UDQ2</accession>